<feature type="domain" description="DUF397" evidence="1">
    <location>
        <begin position="17"/>
        <end position="70"/>
    </location>
</feature>
<dbReference type="Pfam" id="PF04149">
    <property type="entry name" value="DUF397"/>
    <property type="match status" value="1"/>
</dbReference>
<dbReference type="Proteomes" id="UP000501179">
    <property type="component" value="Chromosome"/>
</dbReference>
<gene>
    <name evidence="2" type="ORF">HA039_11920</name>
</gene>
<dbReference type="EMBL" id="CP050177">
    <property type="protein sequence ID" value="QIQ02943.1"/>
    <property type="molecule type" value="Genomic_DNA"/>
</dbReference>
<keyword evidence="3" id="KW-1185">Reference proteome</keyword>
<evidence type="ECO:0000313" key="3">
    <source>
        <dbReference type="Proteomes" id="UP000501179"/>
    </source>
</evidence>
<accession>A0A6G9GXD7</accession>
<proteinExistence type="predicted"/>
<protein>
    <submittedName>
        <fullName evidence="2">DUF397 domain-containing protein</fullName>
    </submittedName>
</protein>
<dbReference type="KEGG" id="slia:HA039_11920"/>
<evidence type="ECO:0000259" key="1">
    <source>
        <dbReference type="Pfam" id="PF04149"/>
    </source>
</evidence>
<dbReference type="InterPro" id="IPR007278">
    <property type="entry name" value="DUF397"/>
</dbReference>
<sequence>MTVESKSDLYEQPLHGDWQKSAFSSGSSENCVLIMPIDGGVAFGDSKHRARDGALRFTDKEMLAHILAVKAGQYDHLIPDGTEL</sequence>
<organism evidence="2 3">
    <name type="scientific">Streptomyces liangshanensis</name>
    <dbReference type="NCBI Taxonomy" id="2717324"/>
    <lineage>
        <taxon>Bacteria</taxon>
        <taxon>Bacillati</taxon>
        <taxon>Actinomycetota</taxon>
        <taxon>Actinomycetes</taxon>
        <taxon>Kitasatosporales</taxon>
        <taxon>Streptomycetaceae</taxon>
        <taxon>Streptomyces</taxon>
    </lineage>
</organism>
<evidence type="ECO:0000313" key="2">
    <source>
        <dbReference type="EMBL" id="QIQ02943.1"/>
    </source>
</evidence>
<dbReference type="RefSeq" id="WP_167027888.1">
    <property type="nucleotide sequence ID" value="NZ_CP050177.1"/>
</dbReference>
<name>A0A6G9GXD7_9ACTN</name>
<dbReference type="AlphaFoldDB" id="A0A6G9GXD7"/>
<reference evidence="2 3" key="1">
    <citation type="submission" date="2020-03" db="EMBL/GenBank/DDBJ databases">
        <title>A novel species.</title>
        <authorList>
            <person name="Gao J."/>
        </authorList>
    </citation>
    <scope>NUCLEOTIDE SEQUENCE [LARGE SCALE GENOMIC DNA]</scope>
    <source>
        <strain evidence="2 3">QMT-12</strain>
    </source>
</reference>